<dbReference type="InterPro" id="IPR043136">
    <property type="entry name" value="B30.2/SPRY_sf"/>
</dbReference>
<dbReference type="Gene3D" id="2.60.120.920">
    <property type="match status" value="1"/>
</dbReference>
<evidence type="ECO:0000259" key="4">
    <source>
        <dbReference type="PROSITE" id="PS50188"/>
    </source>
</evidence>
<evidence type="ECO:0000256" key="1">
    <source>
        <dbReference type="ARBA" id="ARBA00004123"/>
    </source>
</evidence>
<dbReference type="SMART" id="SM00449">
    <property type="entry name" value="SPRY"/>
    <property type="match status" value="1"/>
</dbReference>
<comment type="subcellular location">
    <subcellularLocation>
        <location evidence="1">Nucleus</location>
    </subcellularLocation>
</comment>
<evidence type="ECO:0000313" key="5">
    <source>
        <dbReference type="Proteomes" id="UP000515163"/>
    </source>
</evidence>
<keyword evidence="2" id="KW-0539">Nucleus</keyword>
<reference evidence="6" key="1">
    <citation type="submission" date="2025-08" db="UniProtKB">
        <authorList>
            <consortium name="RefSeq"/>
        </authorList>
    </citation>
    <scope>IDENTIFICATION</scope>
    <source>
        <tissue evidence="6">Tentacle</tissue>
    </source>
</reference>
<protein>
    <submittedName>
        <fullName evidence="6">Heterogeneous nuclear ribonucleoprotein U-like protein 1</fullName>
    </submittedName>
</protein>
<evidence type="ECO:0000313" key="6">
    <source>
        <dbReference type="RefSeq" id="XP_031549505.1"/>
    </source>
</evidence>
<name>A0A6P8HAJ0_ACTTE</name>
<dbReference type="GeneID" id="116287032"/>
<dbReference type="Gene3D" id="3.40.50.300">
    <property type="entry name" value="P-loop containing nucleotide triphosphate hydrolases"/>
    <property type="match status" value="1"/>
</dbReference>
<feature type="region of interest" description="Disordered" evidence="3">
    <location>
        <begin position="609"/>
        <end position="632"/>
    </location>
</feature>
<sequence>MYEQHQYNGQHGGHGYRPPYVNSGFSCRPIVLDDYNSDLNFVVGADGLTGSCLHQDGFEYLWAGARATHGVSSGKVCFEVVVGEKLPVNMPETERTPHVVRIGWSTDFSSLQVGEDAMSYGYGGTGKCSVNNRFFDYGQPYSTNDVIGCYINLDAKSIFFTKNGHYLAEAFRLGPETQDIVFYPHVTMKNMKVHMNFERPYYPPIEGYSMIQHVSPNLLIRATGSPDTRKDCQVIMMVGVPACGKTFWAKEYANENKHKKFNIIGTNAIIDRMKVMGLARQRNYHGRWDALIKQATDILNKILKIAQNKNRNYILDQTNVYTGARKRKIGCFHGFHCIAAVVINKDEVLQYRTKKQEKEEGKIVPESAVMEMKANFTLPTPGNGFDEVWFIEENEQSSKRLVEQYNREGKEYKERVQERNVQPANSSGHVSSNTNVENPPVDPRAPNQAGCSSHNPRVYHGHDSRPFGFNTPRDPFNPPHVRPPASFPLSHEDHMSGTARHNPERGGYSMGGSRYSPYDAPRRHMYDAYQNHQYSISNQQQYNNRGSYTQQYTQDYGRSYAYDRQEVSVEYYSVEETRQPGCNQYEHLTPGIMREPVENEYHDYYHERQQYGGPRGSQGYPTRYPYNRGSRY</sequence>
<organism evidence="5 6">
    <name type="scientific">Actinia tenebrosa</name>
    <name type="common">Australian red waratah sea anemone</name>
    <dbReference type="NCBI Taxonomy" id="6105"/>
    <lineage>
        <taxon>Eukaryota</taxon>
        <taxon>Metazoa</taxon>
        <taxon>Cnidaria</taxon>
        <taxon>Anthozoa</taxon>
        <taxon>Hexacorallia</taxon>
        <taxon>Actiniaria</taxon>
        <taxon>Actiniidae</taxon>
        <taxon>Actinia</taxon>
    </lineage>
</organism>
<dbReference type="AlphaFoldDB" id="A0A6P8HAJ0"/>
<dbReference type="RefSeq" id="XP_031549505.1">
    <property type="nucleotide sequence ID" value="XM_031693645.1"/>
</dbReference>
<accession>A0A6P8HAJ0</accession>
<dbReference type="InterPro" id="IPR027417">
    <property type="entry name" value="P-loop_NTPase"/>
</dbReference>
<feature type="compositionally biased region" description="Polar residues" evidence="3">
    <location>
        <begin position="419"/>
        <end position="437"/>
    </location>
</feature>
<dbReference type="InterPro" id="IPR003877">
    <property type="entry name" value="SPRY_dom"/>
</dbReference>
<dbReference type="InParanoid" id="A0A6P8HAJ0"/>
<evidence type="ECO:0000256" key="3">
    <source>
        <dbReference type="SAM" id="MobiDB-lite"/>
    </source>
</evidence>
<dbReference type="GO" id="GO:0003723">
    <property type="term" value="F:RNA binding"/>
    <property type="evidence" value="ECO:0007669"/>
    <property type="project" value="TreeGrafter"/>
</dbReference>
<feature type="compositionally biased region" description="Low complexity" evidence="3">
    <location>
        <begin position="505"/>
        <end position="516"/>
    </location>
</feature>
<dbReference type="Proteomes" id="UP000515163">
    <property type="component" value="Unplaced"/>
</dbReference>
<proteinExistence type="predicted"/>
<dbReference type="KEGG" id="aten:116287032"/>
<gene>
    <name evidence="6" type="primary">LOC116287032</name>
</gene>
<feature type="domain" description="B30.2/SPRY" evidence="4">
    <location>
        <begin position="10"/>
        <end position="202"/>
    </location>
</feature>
<dbReference type="PANTHER" id="PTHR12381">
    <property type="entry name" value="HETEROGENEOUS NUCLEAR RIBONUCLEOPROTEIN U FAMILY MEMBER"/>
    <property type="match status" value="1"/>
</dbReference>
<dbReference type="PROSITE" id="PS50188">
    <property type="entry name" value="B302_SPRY"/>
    <property type="match status" value="1"/>
</dbReference>
<dbReference type="PANTHER" id="PTHR12381:SF56">
    <property type="entry name" value="B30.2_SPRY DOMAIN-CONTAINING PROTEIN-RELATED"/>
    <property type="match status" value="1"/>
</dbReference>
<dbReference type="GO" id="GO:0000380">
    <property type="term" value="P:alternative mRNA splicing, via spliceosome"/>
    <property type="evidence" value="ECO:0007669"/>
    <property type="project" value="TreeGrafter"/>
</dbReference>
<feature type="region of interest" description="Disordered" evidence="3">
    <location>
        <begin position="411"/>
        <end position="519"/>
    </location>
</feature>
<dbReference type="OrthoDB" id="445357at2759"/>
<dbReference type="CDD" id="cd12884">
    <property type="entry name" value="SPRY_hnRNP"/>
    <property type="match status" value="1"/>
</dbReference>
<evidence type="ECO:0000256" key="2">
    <source>
        <dbReference type="ARBA" id="ARBA00023242"/>
    </source>
</evidence>
<dbReference type="GO" id="GO:0005634">
    <property type="term" value="C:nucleus"/>
    <property type="evidence" value="ECO:0007669"/>
    <property type="project" value="UniProtKB-SubCell"/>
</dbReference>
<dbReference type="InterPro" id="IPR035778">
    <property type="entry name" value="SPRY_hnRNP_U"/>
</dbReference>
<dbReference type="SUPFAM" id="SSF49899">
    <property type="entry name" value="Concanavalin A-like lectins/glucanases"/>
    <property type="match status" value="1"/>
</dbReference>
<dbReference type="Pfam" id="PF00622">
    <property type="entry name" value="SPRY"/>
    <property type="match status" value="1"/>
</dbReference>
<feature type="compositionally biased region" description="Pro residues" evidence="3">
    <location>
        <begin position="475"/>
        <end position="486"/>
    </location>
</feature>
<dbReference type="Pfam" id="PF13671">
    <property type="entry name" value="AAA_33"/>
    <property type="match status" value="1"/>
</dbReference>
<keyword evidence="5" id="KW-1185">Reference proteome</keyword>
<dbReference type="InterPro" id="IPR001870">
    <property type="entry name" value="B30.2/SPRY"/>
</dbReference>
<dbReference type="SUPFAM" id="SSF52540">
    <property type="entry name" value="P-loop containing nucleoside triphosphate hydrolases"/>
    <property type="match status" value="1"/>
</dbReference>
<dbReference type="InterPro" id="IPR013320">
    <property type="entry name" value="ConA-like_dom_sf"/>
</dbReference>